<evidence type="ECO:0000256" key="1">
    <source>
        <dbReference type="SAM" id="MobiDB-lite"/>
    </source>
</evidence>
<evidence type="ECO:0000256" key="2">
    <source>
        <dbReference type="SAM" id="Phobius"/>
    </source>
</evidence>
<keyword evidence="2" id="KW-0812">Transmembrane</keyword>
<reference evidence="3 4" key="1">
    <citation type="submission" date="2019-06" db="EMBL/GenBank/DDBJ databases">
        <title>Whole genome shotgun sequence of Nitrobacter winogradskyi NBRC 14297.</title>
        <authorList>
            <person name="Hosoyama A."/>
            <person name="Uohara A."/>
            <person name="Ohji S."/>
            <person name="Ichikawa N."/>
        </authorList>
    </citation>
    <scope>NUCLEOTIDE SEQUENCE [LARGE SCALE GENOMIC DNA]</scope>
    <source>
        <strain evidence="3 4">NBRC 14297</strain>
    </source>
</reference>
<evidence type="ECO:0000313" key="3">
    <source>
        <dbReference type="EMBL" id="GEC17182.1"/>
    </source>
</evidence>
<evidence type="ECO:0000313" key="4">
    <source>
        <dbReference type="Proteomes" id="UP000318825"/>
    </source>
</evidence>
<dbReference type="RefSeq" id="WP_181410529.1">
    <property type="nucleotide sequence ID" value="NZ_BJNF01000092.1"/>
</dbReference>
<feature type="transmembrane region" description="Helical" evidence="2">
    <location>
        <begin position="35"/>
        <end position="54"/>
    </location>
</feature>
<feature type="region of interest" description="Disordered" evidence="1">
    <location>
        <begin position="1"/>
        <end position="27"/>
    </location>
</feature>
<dbReference type="AlphaFoldDB" id="A0A4Y3WDT3"/>
<accession>A0A4Y3WDT3</accession>
<protein>
    <submittedName>
        <fullName evidence="3">Uncharacterized protein</fullName>
    </submittedName>
</protein>
<gene>
    <name evidence="3" type="ORF">NWI01_30740</name>
</gene>
<organism evidence="3 4">
    <name type="scientific">Nitrobacter winogradskyi</name>
    <name type="common">Nitrobacter agilis</name>
    <dbReference type="NCBI Taxonomy" id="913"/>
    <lineage>
        <taxon>Bacteria</taxon>
        <taxon>Pseudomonadati</taxon>
        <taxon>Pseudomonadota</taxon>
        <taxon>Alphaproteobacteria</taxon>
        <taxon>Hyphomicrobiales</taxon>
        <taxon>Nitrobacteraceae</taxon>
        <taxon>Nitrobacter</taxon>
    </lineage>
</organism>
<keyword evidence="2" id="KW-0472">Membrane</keyword>
<keyword evidence="2" id="KW-1133">Transmembrane helix</keyword>
<dbReference type="Proteomes" id="UP000318825">
    <property type="component" value="Unassembled WGS sequence"/>
</dbReference>
<dbReference type="EMBL" id="BJNF01000092">
    <property type="protein sequence ID" value="GEC17182.1"/>
    <property type="molecule type" value="Genomic_DNA"/>
</dbReference>
<sequence>MNDFWEWRSSSREFEGSHEGTGGDKVHDRTRGGKIGLIVGVALFVVLAVIFAIFEYAQ</sequence>
<name>A0A4Y3WDT3_NITWI</name>
<comment type="caution">
    <text evidence="3">The sequence shown here is derived from an EMBL/GenBank/DDBJ whole genome shotgun (WGS) entry which is preliminary data.</text>
</comment>
<proteinExistence type="predicted"/>